<evidence type="ECO:0000259" key="3">
    <source>
        <dbReference type="Pfam" id="PF12849"/>
    </source>
</evidence>
<keyword evidence="1" id="KW-0732">Signal</keyword>
<dbReference type="Gene3D" id="3.40.190.10">
    <property type="entry name" value="Periplasmic binding protein-like II"/>
    <property type="match status" value="2"/>
</dbReference>
<keyword evidence="2" id="KW-1133">Transmembrane helix</keyword>
<organism evidence="4">
    <name type="scientific">marine sediment metagenome</name>
    <dbReference type="NCBI Taxonomy" id="412755"/>
    <lineage>
        <taxon>unclassified sequences</taxon>
        <taxon>metagenomes</taxon>
        <taxon>ecological metagenomes</taxon>
    </lineage>
</organism>
<evidence type="ECO:0000256" key="2">
    <source>
        <dbReference type="SAM" id="Phobius"/>
    </source>
</evidence>
<comment type="caution">
    <text evidence="4">The sequence shown here is derived from an EMBL/GenBank/DDBJ whole genome shotgun (WGS) entry which is preliminary data.</text>
</comment>
<feature type="transmembrane region" description="Helical" evidence="2">
    <location>
        <begin position="21"/>
        <end position="38"/>
    </location>
</feature>
<proteinExistence type="predicted"/>
<evidence type="ECO:0000256" key="1">
    <source>
        <dbReference type="ARBA" id="ARBA00022729"/>
    </source>
</evidence>
<keyword evidence="2" id="KW-0472">Membrane</keyword>
<keyword evidence="2" id="KW-0812">Transmembrane</keyword>
<feature type="domain" description="PBP" evidence="3">
    <location>
        <begin position="42"/>
        <end position="298"/>
    </location>
</feature>
<accession>A0A0F9VGQ9</accession>
<dbReference type="SUPFAM" id="SSF53850">
    <property type="entry name" value="Periplasmic binding protein-like II"/>
    <property type="match status" value="1"/>
</dbReference>
<dbReference type="PANTHER" id="PTHR30570:SF6">
    <property type="entry name" value="PHOSPHATE-BINDING PROTEIN PSTS"/>
    <property type="match status" value="1"/>
</dbReference>
<sequence>MNTLANSSANNQGTSLAIKRLLLRGLMMLLLLVCPLTWGQTQNISGTLGAVGSDTMAGLMLRWGETLTTHYPNVTLQFQAGGSASAPSALMAGTTRLGPMSRPMTAAERDNFIERYGYPPLELKVARDALIVVVHRHNPLRVLTRQQVDAIFSTSLACGAEAPIRRWNQLPATRDWAFGTIALHGRNLASGTHGLFQARALCGGHFRNDISEHPGSSAVVAAVGESANAMGYAGYNHLTPAVHAVSLYNDNGIATPPDEAAIQSGDYPLSRYLYLYVNLPPGEALPPAEQALLALIMSPEGQQIARAAGFVPLAPEVLKEQQIWQTPIN</sequence>
<dbReference type="InterPro" id="IPR024370">
    <property type="entry name" value="PBP_domain"/>
</dbReference>
<evidence type="ECO:0000313" key="4">
    <source>
        <dbReference type="EMBL" id="KKO04291.1"/>
    </source>
</evidence>
<dbReference type="InterPro" id="IPR050811">
    <property type="entry name" value="Phosphate_ABC_transporter"/>
</dbReference>
<reference evidence="4" key="1">
    <citation type="journal article" date="2015" name="Nature">
        <title>Complex archaea that bridge the gap between prokaryotes and eukaryotes.</title>
        <authorList>
            <person name="Spang A."/>
            <person name="Saw J.H."/>
            <person name="Jorgensen S.L."/>
            <person name="Zaremba-Niedzwiedzka K."/>
            <person name="Martijn J."/>
            <person name="Lind A.E."/>
            <person name="van Eijk R."/>
            <person name="Schleper C."/>
            <person name="Guy L."/>
            <person name="Ettema T.J."/>
        </authorList>
    </citation>
    <scope>NUCLEOTIDE SEQUENCE</scope>
</reference>
<dbReference type="AlphaFoldDB" id="A0A0F9VGQ9"/>
<gene>
    <name evidence="4" type="ORF">LCGC14_0086490</name>
</gene>
<dbReference type="CDD" id="cd13653">
    <property type="entry name" value="PBP2_phosphate_like_1"/>
    <property type="match status" value="1"/>
</dbReference>
<dbReference type="EMBL" id="LAZR01000023">
    <property type="protein sequence ID" value="KKO04291.1"/>
    <property type="molecule type" value="Genomic_DNA"/>
</dbReference>
<dbReference type="Pfam" id="PF12849">
    <property type="entry name" value="PBP_like_2"/>
    <property type="match status" value="1"/>
</dbReference>
<name>A0A0F9VGQ9_9ZZZZ</name>
<dbReference type="PANTHER" id="PTHR30570">
    <property type="entry name" value="PERIPLASMIC PHOSPHATE BINDING COMPONENT OF PHOSPHATE ABC TRANSPORTER"/>
    <property type="match status" value="1"/>
</dbReference>
<protein>
    <recommendedName>
        <fullName evidence="3">PBP domain-containing protein</fullName>
    </recommendedName>
</protein>